<dbReference type="Pfam" id="PF24818">
    <property type="entry name" value="PH_TRF2_HOY1"/>
    <property type="match status" value="1"/>
</dbReference>
<dbReference type="PANTHER" id="PTHR33494">
    <property type="entry name" value="OS02G0793800 PROTEIN"/>
    <property type="match status" value="1"/>
</dbReference>
<feature type="domain" description="TRF2/HOY1 PH-like" evidence="1">
    <location>
        <begin position="74"/>
        <end position="165"/>
    </location>
</feature>
<gene>
    <name evidence="2" type="ORF">GUJ93_ZPchr0006g43786</name>
</gene>
<dbReference type="OrthoDB" id="634778at2759"/>
<sequence length="228" mass="26667">MERTEILEDTHNKKDELAAEDLELELSESFLNFISLMLKQQKDEDNFNLSSKREELKTAHGWLDWKNSQIKPTRFHARILCIGKKKFTWTNECNIFAKFCYRSNSVICQMCKGSWCRKVEIPFKDITTFCLLLGQESDFLVIVAKSSLKLFKAAKPLPGMFHDWKVDDSKDDEDSFPESKSFIFLIEKGTMEKCYPKLLYTNPKLLSSIAIRKIMSCEQYKAMRFPLV</sequence>
<reference evidence="2" key="2">
    <citation type="submission" date="2021-02" db="EMBL/GenBank/DDBJ databases">
        <authorList>
            <person name="Kimball J.A."/>
            <person name="Haas M.W."/>
            <person name="Macchietto M."/>
            <person name="Kono T."/>
            <person name="Duquette J."/>
            <person name="Shao M."/>
        </authorList>
    </citation>
    <scope>NUCLEOTIDE SEQUENCE</scope>
    <source>
        <tissue evidence="2">Fresh leaf tissue</tissue>
    </source>
</reference>
<dbReference type="AlphaFoldDB" id="A0A8J5T6C8"/>
<organism evidence="2 3">
    <name type="scientific">Zizania palustris</name>
    <name type="common">Northern wild rice</name>
    <dbReference type="NCBI Taxonomy" id="103762"/>
    <lineage>
        <taxon>Eukaryota</taxon>
        <taxon>Viridiplantae</taxon>
        <taxon>Streptophyta</taxon>
        <taxon>Embryophyta</taxon>
        <taxon>Tracheophyta</taxon>
        <taxon>Spermatophyta</taxon>
        <taxon>Magnoliopsida</taxon>
        <taxon>Liliopsida</taxon>
        <taxon>Poales</taxon>
        <taxon>Poaceae</taxon>
        <taxon>BOP clade</taxon>
        <taxon>Oryzoideae</taxon>
        <taxon>Oryzeae</taxon>
        <taxon>Zizaniinae</taxon>
        <taxon>Zizania</taxon>
    </lineage>
</organism>
<dbReference type="Proteomes" id="UP000729402">
    <property type="component" value="Unassembled WGS sequence"/>
</dbReference>
<evidence type="ECO:0000313" key="3">
    <source>
        <dbReference type="Proteomes" id="UP000729402"/>
    </source>
</evidence>
<dbReference type="InterPro" id="IPR057939">
    <property type="entry name" value="TRF2_HOY1_PH"/>
</dbReference>
<evidence type="ECO:0000313" key="2">
    <source>
        <dbReference type="EMBL" id="KAG8075865.1"/>
    </source>
</evidence>
<evidence type="ECO:0000259" key="1">
    <source>
        <dbReference type="Pfam" id="PF24818"/>
    </source>
</evidence>
<keyword evidence="3" id="KW-1185">Reference proteome</keyword>
<accession>A0A8J5T6C8</accession>
<comment type="caution">
    <text evidence="2">The sequence shown here is derived from an EMBL/GenBank/DDBJ whole genome shotgun (WGS) entry which is preliminary data.</text>
</comment>
<dbReference type="PANTHER" id="PTHR33494:SF28">
    <property type="match status" value="1"/>
</dbReference>
<proteinExistence type="predicted"/>
<protein>
    <recommendedName>
        <fullName evidence="1">TRF2/HOY1 PH-like domain-containing protein</fullName>
    </recommendedName>
</protein>
<reference evidence="2" key="1">
    <citation type="journal article" date="2021" name="bioRxiv">
        <title>Whole Genome Assembly and Annotation of Northern Wild Rice, Zizania palustris L., Supports a Whole Genome Duplication in the Zizania Genus.</title>
        <authorList>
            <person name="Haas M."/>
            <person name="Kono T."/>
            <person name="Macchietto M."/>
            <person name="Millas R."/>
            <person name="McGilp L."/>
            <person name="Shao M."/>
            <person name="Duquette J."/>
            <person name="Hirsch C.N."/>
            <person name="Kimball J."/>
        </authorList>
    </citation>
    <scope>NUCLEOTIDE SEQUENCE</scope>
    <source>
        <tissue evidence="2">Fresh leaf tissue</tissue>
    </source>
</reference>
<name>A0A8J5T6C8_ZIZPA</name>
<dbReference type="EMBL" id="JAAALK010000283">
    <property type="protein sequence ID" value="KAG8075865.1"/>
    <property type="molecule type" value="Genomic_DNA"/>
</dbReference>